<protein>
    <submittedName>
        <fullName evidence="3">ABC transporter substrate-binding protein</fullName>
    </submittedName>
</protein>
<proteinExistence type="predicted"/>
<name>A0ABM7RWK9_9PSED</name>
<dbReference type="Gene3D" id="3.40.50.1980">
    <property type="entry name" value="Nitrogenase molybdenum iron protein domain"/>
    <property type="match status" value="2"/>
</dbReference>
<evidence type="ECO:0000259" key="2">
    <source>
        <dbReference type="PROSITE" id="PS50983"/>
    </source>
</evidence>
<feature type="signal peptide" evidence="1">
    <location>
        <begin position="1"/>
        <end position="20"/>
    </location>
</feature>
<evidence type="ECO:0000256" key="1">
    <source>
        <dbReference type="SAM" id="SignalP"/>
    </source>
</evidence>
<dbReference type="PROSITE" id="PS50983">
    <property type="entry name" value="FE_B12_PBP"/>
    <property type="match status" value="1"/>
</dbReference>
<gene>
    <name evidence="3" type="ORF">LAB08_R38730</name>
</gene>
<feature type="chain" id="PRO_5046844010" evidence="1">
    <location>
        <begin position="21"/>
        <end position="297"/>
    </location>
</feature>
<dbReference type="PANTHER" id="PTHR30535:SF4">
    <property type="entry name" value="HEMIN-BINDING PERIPLASMIC PROTEIN HMUT"/>
    <property type="match status" value="1"/>
</dbReference>
<dbReference type="EMBL" id="AP017423">
    <property type="protein sequence ID" value="BCX69231.1"/>
    <property type="molecule type" value="Genomic_DNA"/>
</dbReference>
<sequence>MRIKSLLACAGVLLSQMVVADALPQRWVSAGGAFSEWVVALGGESKLVGVDSTSQYPRSLHSLPGIGYQRALAAEGILALKPDILVGSAEMGPPPVLAQLKAAGVRIELLSAKADVPSLQHNLTELGQLLGKPDQAQALMAGYQQRLDSQAAWVKQVQQQNPAPRVLMLLSHSGGNLQAAGKDTLAAWMIAQAGGQNLTEHSGYKPVSNEAMLALDPQVIIFAGGRLEGDAARAALLEQNPILAQTRAGREGRVLVIDPTLLVGGLGPRIPDALGTLSKAFYPSAQIAQLQKTENNR</sequence>
<dbReference type="InterPro" id="IPR050902">
    <property type="entry name" value="ABC_Transporter_SBP"/>
</dbReference>
<accession>A0ABM7RWK9</accession>
<organism evidence="3 4">
    <name type="scientific">Pseudomonas izuensis</name>
    <dbReference type="NCBI Taxonomy" id="2684212"/>
    <lineage>
        <taxon>Bacteria</taxon>
        <taxon>Pseudomonadati</taxon>
        <taxon>Pseudomonadota</taxon>
        <taxon>Gammaproteobacteria</taxon>
        <taxon>Pseudomonadales</taxon>
        <taxon>Pseudomonadaceae</taxon>
        <taxon>Pseudomonas</taxon>
    </lineage>
</organism>
<dbReference type="InterPro" id="IPR002491">
    <property type="entry name" value="ABC_transptr_periplasmic_BD"/>
</dbReference>
<dbReference type="RefSeq" id="WP_096510182.1">
    <property type="nucleotide sequence ID" value="NZ_AP017423.2"/>
</dbReference>
<dbReference type="Pfam" id="PF01497">
    <property type="entry name" value="Peripla_BP_2"/>
    <property type="match status" value="1"/>
</dbReference>
<keyword evidence="1" id="KW-0732">Signal</keyword>
<evidence type="ECO:0000313" key="4">
    <source>
        <dbReference type="Proteomes" id="UP000218595"/>
    </source>
</evidence>
<evidence type="ECO:0000313" key="3">
    <source>
        <dbReference type="EMBL" id="BCX69231.1"/>
    </source>
</evidence>
<feature type="domain" description="Fe/B12 periplasmic-binding" evidence="2">
    <location>
        <begin position="26"/>
        <end position="285"/>
    </location>
</feature>
<dbReference type="Proteomes" id="UP000218595">
    <property type="component" value="Chromosome"/>
</dbReference>
<keyword evidence="4" id="KW-1185">Reference proteome</keyword>
<dbReference type="SUPFAM" id="SSF53807">
    <property type="entry name" value="Helical backbone' metal receptor"/>
    <property type="match status" value="1"/>
</dbReference>
<reference evidence="3 4" key="1">
    <citation type="submission" date="2016-04" db="EMBL/GenBank/DDBJ databases">
        <title>Complete genome sequence of Pseudomonas sp. LAB-08 isolated from TCE contaminated aquifer soil.</title>
        <authorList>
            <person name="Dohra H."/>
            <person name="Suzuki K."/>
            <person name="Fatma A."/>
            <person name="Inuzuka Y."/>
            <person name="Honjo M."/>
            <person name="Tashiro Y."/>
            <person name="Futamata H."/>
        </authorList>
    </citation>
    <scope>NUCLEOTIDE SEQUENCE [LARGE SCALE GENOMIC DNA]</scope>
    <source>
        <strain evidence="3 4">LAB-08</strain>
    </source>
</reference>
<dbReference type="PANTHER" id="PTHR30535">
    <property type="entry name" value="VITAMIN B12-BINDING PROTEIN"/>
    <property type="match status" value="1"/>
</dbReference>